<reference evidence="1" key="1">
    <citation type="journal article" date="2011" name="Environ. Microbiol.">
        <title>Genomic insights into the metabolic potential of the polycyclic aromatic hydrocarbon degrading sulfate-reducing Deltaproteobacterium N47.</title>
        <authorList>
            <person name="Bergmann F."/>
            <person name="Selesi D."/>
            <person name="Weinmaier T."/>
            <person name="Tischler P."/>
            <person name="Rattei T."/>
            <person name="Meckenstock R.U."/>
        </authorList>
    </citation>
    <scope>NUCLEOTIDE SEQUENCE</scope>
</reference>
<protein>
    <submittedName>
        <fullName evidence="1">Uncharacterized protein</fullName>
    </submittedName>
</protein>
<name>E1YH22_9BACT</name>
<proteinExistence type="predicted"/>
<gene>
    <name evidence="1" type="ORF">N47_F15610</name>
</gene>
<organism evidence="1">
    <name type="scientific">uncultured Desulfobacterium sp</name>
    <dbReference type="NCBI Taxonomy" id="201089"/>
    <lineage>
        <taxon>Bacteria</taxon>
        <taxon>Pseudomonadati</taxon>
        <taxon>Thermodesulfobacteriota</taxon>
        <taxon>Desulfobacteria</taxon>
        <taxon>Desulfobacterales</taxon>
        <taxon>Desulfobacteriaceae</taxon>
        <taxon>Desulfobacterium</taxon>
        <taxon>environmental samples</taxon>
    </lineage>
</organism>
<dbReference type="EMBL" id="FR695873">
    <property type="protein sequence ID" value="CBX29866.1"/>
    <property type="molecule type" value="Genomic_DNA"/>
</dbReference>
<sequence>MNKHNMISKYDSVTSLLSAVSGFEMLCGIEAKNEICPFCDGKHTTLPIEEIIAVGFGNALLTKNNECIYSEMEARSCSEYMTVAQAEELAATDPKHDWRIHLLAPFSERHYQRQGQRHWVLYEKGEGFA</sequence>
<dbReference type="AlphaFoldDB" id="E1YH22"/>
<accession>E1YH22</accession>
<evidence type="ECO:0000313" key="1">
    <source>
        <dbReference type="EMBL" id="CBX29866.1"/>
    </source>
</evidence>